<comment type="caution">
    <text evidence="3">The sequence shown here is derived from an EMBL/GenBank/DDBJ whole genome shotgun (WGS) entry which is preliminary data.</text>
</comment>
<gene>
    <name evidence="3" type="ORF">PPERSA_00327</name>
</gene>
<dbReference type="EMBL" id="LDAU01000169">
    <property type="protein sequence ID" value="KRX01620.1"/>
    <property type="molecule type" value="Genomic_DNA"/>
</dbReference>
<accession>A0A0V0QHG4</accession>
<feature type="transmembrane region" description="Helical" evidence="2">
    <location>
        <begin position="831"/>
        <end position="852"/>
    </location>
</feature>
<dbReference type="PANTHER" id="PTHR37027:SF2">
    <property type="entry name" value="CHROMOSOME UNDETERMINED SCAFFOLD_148, WHOLE GENOME SHOTGUN SEQUENCE"/>
    <property type="match status" value="1"/>
</dbReference>
<evidence type="ECO:0000313" key="3">
    <source>
        <dbReference type="EMBL" id="KRX01620.1"/>
    </source>
</evidence>
<keyword evidence="2" id="KW-0812">Transmembrane</keyword>
<evidence type="ECO:0000256" key="2">
    <source>
        <dbReference type="SAM" id="Phobius"/>
    </source>
</evidence>
<proteinExistence type="predicted"/>
<protein>
    <recommendedName>
        <fullName evidence="5">Transmembrane protein</fullName>
    </recommendedName>
</protein>
<sequence>MSFASPNQSKLDLSQNIDNKITNIQQEIAKSDRNKQDAEDQTIQIIENRNSDLRKQLETEKNERDQQSEEYIKYFGHEILKLQELMVEEKNQREQQHNNLMQSLEQLNNNLISELQEENETRQNAEEAMVRLLEDTYSANIKNETCSDFNVDDGSVVTESQRINWMKTQEMLAKRRGDNEIAKFLKNEQNESDMTNQVIYYVLPYLILAVVSIFGFFLYCCGKWCCANTGCFKQKEQYNGFSKYWPGIGIIITMLSIIASSISGLATSADIQQTYNTIFCTGQIALYGLTYGDETGNSDSYIGIINILEKLEFFVDNHLDKLLSDTGNSFPHDISWIEDRKENLDYIQEQMYLECSQTGGSDCCSQAVCSGDWINTSNSPIEFSYSKNPDFDQPVVFRDSGYFSGEKDSIWGKSAQIYQKQWETVFNIIKTSITNTENQGQKINNMSDIKDSVDDALNSMKIFEDKIYKNQEDLYNYQQDNQSYLSAFKIMLGIFLIIFMILAVINIIALIIIYWKKYYKLRIIYNIQWVFFSIFMVILFLLTAACWVSVLYGEQSCEILHKILNNPNDYWEYTGRMDENIRDKIFICKSELNTSSGEYKGDDNILIAFNAQEEINVVSDMREKITEFDNKIGNASDNYQELEFLIADTTLNDDLNYLYEYQEYIDYKDNIGTEHQDLKSGINEINSNLQTCSISATYEKQCQNNPSDFSSDNTGCFEIQDDYNNNFSTCSGMDDRINAVEEWRNEKNNIVNLKLKQTISLQNELQVLQDYLDSYIDNIQMYNQETLDALDFIAAKDSGLIYQLHCFWFGEQVDNFYDAFCVSFTYTVYKVTVFITWFAFSLFFASFFLCVASKRFAFQAHKNNVQVQAQNQNNYNYNNYRK</sequence>
<dbReference type="Proteomes" id="UP000054937">
    <property type="component" value="Unassembled WGS sequence"/>
</dbReference>
<feature type="transmembrane region" description="Helical" evidence="2">
    <location>
        <begin position="490"/>
        <end position="515"/>
    </location>
</feature>
<name>A0A0V0QHG4_PSEPJ</name>
<keyword evidence="4" id="KW-1185">Reference proteome</keyword>
<dbReference type="AlphaFoldDB" id="A0A0V0QHG4"/>
<evidence type="ECO:0000313" key="4">
    <source>
        <dbReference type="Proteomes" id="UP000054937"/>
    </source>
</evidence>
<keyword evidence="1" id="KW-0175">Coiled coil</keyword>
<keyword evidence="2" id="KW-0472">Membrane</keyword>
<keyword evidence="2" id="KW-1133">Transmembrane helix</keyword>
<feature type="transmembrane region" description="Helical" evidence="2">
    <location>
        <begin position="243"/>
        <end position="266"/>
    </location>
</feature>
<evidence type="ECO:0000256" key="1">
    <source>
        <dbReference type="SAM" id="Coils"/>
    </source>
</evidence>
<evidence type="ECO:0008006" key="5">
    <source>
        <dbReference type="Google" id="ProtNLM"/>
    </source>
</evidence>
<reference evidence="3 4" key="1">
    <citation type="journal article" date="2015" name="Sci. Rep.">
        <title>Genome of the facultative scuticociliatosis pathogen Pseudocohnilembus persalinus provides insight into its virulence through horizontal gene transfer.</title>
        <authorList>
            <person name="Xiong J."/>
            <person name="Wang G."/>
            <person name="Cheng J."/>
            <person name="Tian M."/>
            <person name="Pan X."/>
            <person name="Warren A."/>
            <person name="Jiang C."/>
            <person name="Yuan D."/>
            <person name="Miao W."/>
        </authorList>
    </citation>
    <scope>NUCLEOTIDE SEQUENCE [LARGE SCALE GENOMIC DNA]</scope>
    <source>
        <strain evidence="3">36N120E</strain>
    </source>
</reference>
<feature type="coiled-coil region" evidence="1">
    <location>
        <begin position="21"/>
        <end position="135"/>
    </location>
</feature>
<feature type="transmembrane region" description="Helical" evidence="2">
    <location>
        <begin position="527"/>
        <end position="552"/>
    </location>
</feature>
<dbReference type="PANTHER" id="PTHR37027">
    <property type="entry name" value="KDE4"/>
    <property type="match status" value="1"/>
</dbReference>
<dbReference type="OMA" id="GYTCMQK"/>
<dbReference type="InterPro" id="IPR038835">
    <property type="entry name" value="Giardin_beta-like"/>
</dbReference>
<organism evidence="3 4">
    <name type="scientific">Pseudocohnilembus persalinus</name>
    <name type="common">Ciliate</name>
    <dbReference type="NCBI Taxonomy" id="266149"/>
    <lineage>
        <taxon>Eukaryota</taxon>
        <taxon>Sar</taxon>
        <taxon>Alveolata</taxon>
        <taxon>Ciliophora</taxon>
        <taxon>Intramacronucleata</taxon>
        <taxon>Oligohymenophorea</taxon>
        <taxon>Scuticociliatia</taxon>
        <taxon>Philasterida</taxon>
        <taxon>Pseudocohnilembidae</taxon>
        <taxon>Pseudocohnilembus</taxon>
    </lineage>
</organism>
<feature type="transmembrane region" description="Helical" evidence="2">
    <location>
        <begin position="198"/>
        <end position="222"/>
    </location>
</feature>
<dbReference type="InParanoid" id="A0A0V0QHG4"/>